<dbReference type="AlphaFoldDB" id="A0A852T2C4"/>
<evidence type="ECO:0000313" key="3">
    <source>
        <dbReference type="Proteomes" id="UP000589620"/>
    </source>
</evidence>
<dbReference type="Pfam" id="PF06772">
    <property type="entry name" value="LtrA"/>
    <property type="match status" value="1"/>
</dbReference>
<feature type="transmembrane region" description="Helical" evidence="1">
    <location>
        <begin position="165"/>
        <end position="185"/>
    </location>
</feature>
<feature type="transmembrane region" description="Helical" evidence="1">
    <location>
        <begin position="302"/>
        <end position="323"/>
    </location>
</feature>
<feature type="transmembrane region" description="Helical" evidence="1">
    <location>
        <begin position="98"/>
        <end position="122"/>
    </location>
</feature>
<feature type="transmembrane region" description="Helical" evidence="1">
    <location>
        <begin position="134"/>
        <end position="153"/>
    </location>
</feature>
<keyword evidence="1" id="KW-0472">Membrane</keyword>
<comment type="caution">
    <text evidence="2">The sequence shown here is derived from an EMBL/GenBank/DDBJ whole genome shotgun (WGS) entry which is preliminary data.</text>
</comment>
<keyword evidence="1" id="KW-1133">Transmembrane helix</keyword>
<dbReference type="RefSeq" id="WP_179457074.1">
    <property type="nucleotide sequence ID" value="NZ_BAAAPX010000001.1"/>
</dbReference>
<dbReference type="EMBL" id="JACCBJ010000001">
    <property type="protein sequence ID" value="NYD75025.1"/>
    <property type="molecule type" value="Genomic_DNA"/>
</dbReference>
<feature type="transmembrane region" description="Helical" evidence="1">
    <location>
        <begin position="363"/>
        <end position="382"/>
    </location>
</feature>
<feature type="transmembrane region" description="Helical" evidence="1">
    <location>
        <begin position="65"/>
        <end position="86"/>
    </location>
</feature>
<name>A0A852T2C4_9MICO</name>
<evidence type="ECO:0000256" key="1">
    <source>
        <dbReference type="SAM" id="Phobius"/>
    </source>
</evidence>
<proteinExistence type="predicted"/>
<dbReference type="InterPro" id="IPR010640">
    <property type="entry name" value="Low_temperature_requirement_A"/>
</dbReference>
<feature type="transmembrane region" description="Helical" evidence="1">
    <location>
        <begin position="262"/>
        <end position="281"/>
    </location>
</feature>
<accession>A0A852T2C4</accession>
<reference evidence="2 3" key="1">
    <citation type="submission" date="2020-07" db="EMBL/GenBank/DDBJ databases">
        <title>Sequencing the genomes of 1000 actinobacteria strains.</title>
        <authorList>
            <person name="Klenk H.-P."/>
        </authorList>
    </citation>
    <scope>NUCLEOTIDE SEQUENCE [LARGE SCALE GENOMIC DNA]</scope>
    <source>
        <strain evidence="2 3">DSM 23871</strain>
    </source>
</reference>
<dbReference type="PANTHER" id="PTHR36840">
    <property type="entry name" value="BLL5714 PROTEIN"/>
    <property type="match status" value="1"/>
</dbReference>
<protein>
    <submittedName>
        <fullName evidence="2">Low temperature requirement protein LtrA</fullName>
    </submittedName>
</protein>
<feature type="transmembrane region" description="Helical" evidence="1">
    <location>
        <begin position="329"/>
        <end position="351"/>
    </location>
</feature>
<feature type="transmembrane region" description="Helical" evidence="1">
    <location>
        <begin position="402"/>
        <end position="421"/>
    </location>
</feature>
<gene>
    <name evidence="2" type="ORF">BJ963_002544</name>
</gene>
<dbReference type="Proteomes" id="UP000589620">
    <property type="component" value="Unassembled WGS sequence"/>
</dbReference>
<keyword evidence="3" id="KW-1185">Reference proteome</keyword>
<evidence type="ECO:0000313" key="2">
    <source>
        <dbReference type="EMBL" id="NYD75025.1"/>
    </source>
</evidence>
<feature type="transmembrane region" description="Helical" evidence="1">
    <location>
        <begin position="228"/>
        <end position="250"/>
    </location>
</feature>
<sequence length="447" mass="47783">MGGESDFTDQLRLELRHRIRPMPGRNPKERGRTTTPLELLYDLTYVVAFAAASDQLAEQLAHGDVWPALGAYVFAVWAVSWAWLNFTWFSSAYGNDDVLIRLATIVQMIGVIVLTYGLPVSFEAAAHGESPNNLLMVIGYIIMRVPLIVLWLRAARSDPGHRPNALSYVVIISVAQVGWLLTAIVPMPAEVTVVAIVVLALAEMVAPLVATRIFGFSPWNPGHLAERFALLTLITIGEVIAATTAAVGALTQEAGWSVEAVLIASSGLVMAAAVWWSYFLVPSRLVLERRPERAFGWRYAHLALFGTIAAIGAGLHLTTIAVVNGGVSLLGVAIALTVPLAATIVLIFLIWSVLLRSFDLTHLPLLLITLAPLAAAVAVGAASHPGQPIDLEQPGQLTTLSVVIGLVALGAVIEVVGHELVGFSHTLRAWRNDTSAAPLTAADARPD</sequence>
<organism evidence="2 3">
    <name type="scientific">Leifsonia soli</name>
    <dbReference type="NCBI Taxonomy" id="582665"/>
    <lineage>
        <taxon>Bacteria</taxon>
        <taxon>Bacillati</taxon>
        <taxon>Actinomycetota</taxon>
        <taxon>Actinomycetes</taxon>
        <taxon>Micrococcales</taxon>
        <taxon>Microbacteriaceae</taxon>
        <taxon>Leifsonia</taxon>
    </lineage>
</organism>
<keyword evidence="1" id="KW-0812">Transmembrane</keyword>
<dbReference type="PANTHER" id="PTHR36840:SF1">
    <property type="entry name" value="BLL5714 PROTEIN"/>
    <property type="match status" value="1"/>
</dbReference>
<feature type="transmembrane region" description="Helical" evidence="1">
    <location>
        <begin position="191"/>
        <end position="216"/>
    </location>
</feature>